<gene>
    <name evidence="2" type="ORF">LAZ67_4002759</name>
</gene>
<evidence type="ECO:0000313" key="3">
    <source>
        <dbReference type="Proteomes" id="UP001235939"/>
    </source>
</evidence>
<dbReference type="Gene3D" id="3.30.420.10">
    <property type="entry name" value="Ribonuclease H-like superfamily/Ribonuclease H"/>
    <property type="match status" value="1"/>
</dbReference>
<dbReference type="Pfam" id="PF00665">
    <property type="entry name" value="rve"/>
    <property type="match status" value="1"/>
</dbReference>
<dbReference type="EMBL" id="CP092866">
    <property type="protein sequence ID" value="UYV66749.1"/>
    <property type="molecule type" value="Genomic_DNA"/>
</dbReference>
<dbReference type="InterPro" id="IPR036397">
    <property type="entry name" value="RNaseH_sf"/>
</dbReference>
<dbReference type="PROSITE" id="PS50994">
    <property type="entry name" value="INTEGRASE"/>
    <property type="match status" value="1"/>
</dbReference>
<dbReference type="Proteomes" id="UP001235939">
    <property type="component" value="Chromosome 04"/>
</dbReference>
<dbReference type="InterPro" id="IPR012337">
    <property type="entry name" value="RNaseH-like_sf"/>
</dbReference>
<protein>
    <submittedName>
        <fullName evidence="2">K02A2.6-like</fullName>
    </submittedName>
</protein>
<accession>A0ABY6KD22</accession>
<proteinExistence type="predicted"/>
<dbReference type="InterPro" id="IPR050951">
    <property type="entry name" value="Retrovirus_Pol_polyprotein"/>
</dbReference>
<sequence>MIHQRLAYTPGFGLPDLGQVYTSTMQSAVTQRKDRKTEPCTSIQTNNNKKKNIDHAGPFQGKLFLAAVDAFSKWTEAKIVQSTSIETIIKVLREMFATNVLPNVIVSDNGTSFTSDQFQTFLKTVERAIQTLKNILRKIDKGDWSTRLARSLMTMRITVLQHNS</sequence>
<dbReference type="PANTHER" id="PTHR37984">
    <property type="entry name" value="PROTEIN CBG26694"/>
    <property type="match status" value="1"/>
</dbReference>
<dbReference type="SUPFAM" id="SSF53098">
    <property type="entry name" value="Ribonuclease H-like"/>
    <property type="match status" value="1"/>
</dbReference>
<evidence type="ECO:0000313" key="2">
    <source>
        <dbReference type="EMBL" id="UYV66749.1"/>
    </source>
</evidence>
<feature type="domain" description="Integrase catalytic" evidence="1">
    <location>
        <begin position="35"/>
        <end position="123"/>
    </location>
</feature>
<organism evidence="2 3">
    <name type="scientific">Cordylochernes scorpioides</name>
    <dbReference type="NCBI Taxonomy" id="51811"/>
    <lineage>
        <taxon>Eukaryota</taxon>
        <taxon>Metazoa</taxon>
        <taxon>Ecdysozoa</taxon>
        <taxon>Arthropoda</taxon>
        <taxon>Chelicerata</taxon>
        <taxon>Arachnida</taxon>
        <taxon>Pseudoscorpiones</taxon>
        <taxon>Cheliferoidea</taxon>
        <taxon>Chernetidae</taxon>
        <taxon>Cordylochernes</taxon>
    </lineage>
</organism>
<dbReference type="InterPro" id="IPR001584">
    <property type="entry name" value="Integrase_cat-core"/>
</dbReference>
<evidence type="ECO:0000259" key="1">
    <source>
        <dbReference type="PROSITE" id="PS50994"/>
    </source>
</evidence>
<name>A0ABY6KD22_9ARAC</name>
<dbReference type="PANTHER" id="PTHR37984:SF5">
    <property type="entry name" value="PROTEIN NYNRIN-LIKE"/>
    <property type="match status" value="1"/>
</dbReference>
<reference evidence="2 3" key="1">
    <citation type="submission" date="2022-01" db="EMBL/GenBank/DDBJ databases">
        <title>A chromosomal length assembly of Cordylochernes scorpioides.</title>
        <authorList>
            <person name="Zeh D."/>
            <person name="Zeh J."/>
        </authorList>
    </citation>
    <scope>NUCLEOTIDE SEQUENCE [LARGE SCALE GENOMIC DNA]</scope>
    <source>
        <strain evidence="2">IN4F17</strain>
        <tissue evidence="2">Whole Body</tissue>
    </source>
</reference>
<keyword evidence="3" id="KW-1185">Reference proteome</keyword>